<organism evidence="2">
    <name type="scientific">Salvia splendens</name>
    <name type="common">Scarlet sage</name>
    <dbReference type="NCBI Taxonomy" id="180675"/>
    <lineage>
        <taxon>Eukaryota</taxon>
        <taxon>Viridiplantae</taxon>
        <taxon>Streptophyta</taxon>
        <taxon>Embryophyta</taxon>
        <taxon>Tracheophyta</taxon>
        <taxon>Spermatophyta</taxon>
        <taxon>Magnoliopsida</taxon>
        <taxon>eudicotyledons</taxon>
        <taxon>Gunneridae</taxon>
        <taxon>Pentapetalae</taxon>
        <taxon>asterids</taxon>
        <taxon>lamiids</taxon>
        <taxon>Lamiales</taxon>
        <taxon>Lamiaceae</taxon>
        <taxon>Nepetoideae</taxon>
        <taxon>Mentheae</taxon>
        <taxon>Salviinae</taxon>
        <taxon>Salvia</taxon>
        <taxon>Salvia subgen. Calosphace</taxon>
        <taxon>core Calosphace</taxon>
    </lineage>
</organism>
<evidence type="ECO:0000313" key="2">
    <source>
        <dbReference type="EMBL" id="KAG6394054.1"/>
    </source>
</evidence>
<evidence type="ECO:0000313" key="3">
    <source>
        <dbReference type="Proteomes" id="UP000298416"/>
    </source>
</evidence>
<proteinExistence type="predicted"/>
<gene>
    <name evidence="2" type="ORF">SASPL_144632</name>
</gene>
<keyword evidence="1" id="KW-0472">Membrane</keyword>
<keyword evidence="1" id="KW-1133">Transmembrane helix</keyword>
<evidence type="ECO:0000256" key="1">
    <source>
        <dbReference type="SAM" id="Phobius"/>
    </source>
</evidence>
<dbReference type="EMBL" id="PNBA02000017">
    <property type="protein sequence ID" value="KAG6394054.1"/>
    <property type="molecule type" value="Genomic_DNA"/>
</dbReference>
<feature type="transmembrane region" description="Helical" evidence="1">
    <location>
        <begin position="86"/>
        <end position="109"/>
    </location>
</feature>
<comment type="caution">
    <text evidence="2">The sequence shown here is derived from an EMBL/GenBank/DDBJ whole genome shotgun (WGS) entry which is preliminary data.</text>
</comment>
<reference evidence="2" key="1">
    <citation type="submission" date="2018-01" db="EMBL/GenBank/DDBJ databases">
        <authorList>
            <person name="Mao J.F."/>
        </authorList>
    </citation>
    <scope>NUCLEOTIDE SEQUENCE</scope>
    <source>
        <strain evidence="2">Huo1</strain>
        <tissue evidence="2">Leaf</tissue>
    </source>
</reference>
<sequence length="130" mass="15022">MDFDWWVMESSHFPCLDHLLLDGLSLKEIPAELGDIPTLKSLHLELWMLSCRAWKIPTSKFFFHGDLSHPECSNGEDYKDMASCTTLPVCFTMILILMLFFQFLGDILLDYSNFAVMIRYVSSNMTNVLD</sequence>
<protein>
    <submittedName>
        <fullName evidence="2">Uncharacterized protein</fullName>
    </submittedName>
</protein>
<reference evidence="2" key="2">
    <citation type="submission" date="2020-08" db="EMBL/GenBank/DDBJ databases">
        <title>Plant Genome Project.</title>
        <authorList>
            <person name="Zhang R.-G."/>
        </authorList>
    </citation>
    <scope>NUCLEOTIDE SEQUENCE</scope>
    <source>
        <strain evidence="2">Huo1</strain>
        <tissue evidence="2">Leaf</tissue>
    </source>
</reference>
<dbReference type="Proteomes" id="UP000298416">
    <property type="component" value="Unassembled WGS sequence"/>
</dbReference>
<dbReference type="AlphaFoldDB" id="A0A8X8WGR0"/>
<keyword evidence="3" id="KW-1185">Reference proteome</keyword>
<accession>A0A8X8WGR0</accession>
<name>A0A8X8WGR0_SALSN</name>
<keyword evidence="1" id="KW-0812">Transmembrane</keyword>